<evidence type="ECO:0000313" key="3">
    <source>
        <dbReference type="Proteomes" id="UP000785679"/>
    </source>
</evidence>
<feature type="region of interest" description="Disordered" evidence="1">
    <location>
        <begin position="973"/>
        <end position="997"/>
    </location>
</feature>
<organism evidence="2 3">
    <name type="scientific">Halteria grandinella</name>
    <dbReference type="NCBI Taxonomy" id="5974"/>
    <lineage>
        <taxon>Eukaryota</taxon>
        <taxon>Sar</taxon>
        <taxon>Alveolata</taxon>
        <taxon>Ciliophora</taxon>
        <taxon>Intramacronucleata</taxon>
        <taxon>Spirotrichea</taxon>
        <taxon>Stichotrichia</taxon>
        <taxon>Sporadotrichida</taxon>
        <taxon>Halteriidae</taxon>
        <taxon>Halteria</taxon>
    </lineage>
</organism>
<dbReference type="AlphaFoldDB" id="A0A8J8P4M0"/>
<feature type="compositionally biased region" description="Low complexity" evidence="1">
    <location>
        <begin position="380"/>
        <end position="389"/>
    </location>
</feature>
<feature type="compositionally biased region" description="Basic and acidic residues" evidence="1">
    <location>
        <begin position="77"/>
        <end position="92"/>
    </location>
</feature>
<feature type="compositionally biased region" description="Polar residues" evidence="1">
    <location>
        <begin position="66"/>
        <end position="76"/>
    </location>
</feature>
<feature type="region of interest" description="Disordered" evidence="1">
    <location>
        <begin position="66"/>
        <end position="109"/>
    </location>
</feature>
<proteinExistence type="predicted"/>
<dbReference type="Proteomes" id="UP000785679">
    <property type="component" value="Unassembled WGS sequence"/>
</dbReference>
<sequence>MMDKQSIDDTARQLIEAKKVSSNSVHEPVNPSAQLPSVQLLSKLSAARRQSIISFTTVLNVINSIGKQPTSTPQQSDGKEQQTQEGGSKAEESNQPDQPAKRLTLKDRSRTLAKGFVRKSKVILETDGEAGEQMNKKVKFKVNYPKEEKRKSSVFQGILDRRFNHNNTNRSMRDLNMFKSNPDLLSRKTEDGRRRSIAQLHNPHSLIKQGLNNETKELCEVCKEVQFQTGKLKKYPFSTLKVVSERLLQRMRGGSVVIGGLQGQAALEAAGLAKNGTGTNGQGSHNVNGKTVNGHSHSELVNMLGTCPECYKVIDQELNLIKIESKISDYKHVLSRQSVLMSQQLQKETFEALRKTNLALIKEKKDTDEEGSSYDDEESSSSNSSQSSSDLKRGESKLQNFSNDRARTSKVTFAPQALIEPKNNGLSKLIGLNLAQRVSQVRASQSTGTLPTPQFSSLEIPDKPKVNLFALLLGQGRTQTSDLSLEDSGAKKYRQWRMVFYMESITDFNYIALLKGRDADKDPSPVHDTSKLPQQFYMHIKVFSQKYTLPIKIKKVGEENSSSDDGDTSSLKSDESIESYVIQQSVNKDLEKIILNDQLTGKPITPRKSTMTNMPNPKIQIKKGKLFYLLSMETDIANHPATQTYLKNTMLVITFSKDSKGRDIIANGSCTPFRSVDFGKDINASPKKLKTQATSNHSLMNLPSSVNSPPPHPDICMVADTPMFCFYNRLGGCFIATARAGLVRDDDQLIELRQNQHKLFKVSEMLYAPVSKYPKKNDQSFKKDLPKEFYQKIDTRLAWRLDKRATVFDEEEAAAIHGSEIMKYNPLTAQTTLGQKMAVKIILELELKRQEIEKKKRQNALMTPLLLKRTWFLKPPKPPSKIGSPFEEEVVKESTKRLKNIQKKNSKFFKLSSQHNQSLFLNQSSLQSTLIAGGSLDRTAPKNPFVKSTFCPPHKLEGNAFLAVPSRNAHSLQHTRVNNSSTSIFSRNSKSGSGSPDISNDAIFPLIQRFPKRTLNSSQQSLNIKKEGSFNPNTTTTSLFLRDETFDSDMPLQKSPQQPSPIIQTRNVSRMDLSQDLQKGDKIIHYEPQIPEPVKHKVSKIVLKYPKLDILKSRNQNENTQQSSLSNMNFSLKQTLEKIALEKLLHTNKPKQPQLDPLSHIPKIEPAINQGDFVMLQRPQPSTPLARFNFNAKDLNKSRADGPHQTNIFKQTHDGRRIITPKVLCRSQVTLVNVKETIDAFKTFL</sequence>
<evidence type="ECO:0000256" key="1">
    <source>
        <dbReference type="SAM" id="MobiDB-lite"/>
    </source>
</evidence>
<comment type="caution">
    <text evidence="2">The sequence shown here is derived from an EMBL/GenBank/DDBJ whole genome shotgun (WGS) entry which is preliminary data.</text>
</comment>
<evidence type="ECO:0000313" key="2">
    <source>
        <dbReference type="EMBL" id="TNV85735.1"/>
    </source>
</evidence>
<gene>
    <name evidence="2" type="ORF">FGO68_gene1285</name>
</gene>
<reference evidence="2" key="1">
    <citation type="submission" date="2019-06" db="EMBL/GenBank/DDBJ databases">
        <authorList>
            <person name="Zheng W."/>
        </authorList>
    </citation>
    <scope>NUCLEOTIDE SEQUENCE</scope>
    <source>
        <strain evidence="2">QDHG01</strain>
    </source>
</reference>
<feature type="compositionally biased region" description="Acidic residues" evidence="1">
    <location>
        <begin position="368"/>
        <end position="379"/>
    </location>
</feature>
<name>A0A8J8P4M0_HALGN</name>
<accession>A0A8J8P4M0</accession>
<keyword evidence="3" id="KW-1185">Reference proteome</keyword>
<dbReference type="EMBL" id="RRYP01001588">
    <property type="protein sequence ID" value="TNV85735.1"/>
    <property type="molecule type" value="Genomic_DNA"/>
</dbReference>
<feature type="region of interest" description="Disordered" evidence="1">
    <location>
        <begin position="364"/>
        <end position="401"/>
    </location>
</feature>
<protein>
    <submittedName>
        <fullName evidence="2">Uncharacterized protein</fullName>
    </submittedName>
</protein>